<dbReference type="AlphaFoldDB" id="A0A3Q8RSK7"/>
<dbReference type="RefSeq" id="WP_125067485.1">
    <property type="nucleotide sequence ID" value="NZ_CP032548.1"/>
</dbReference>
<organism evidence="2 3">
    <name type="scientific">Tenacibaculum singaporense</name>
    <dbReference type="NCBI Taxonomy" id="2358479"/>
    <lineage>
        <taxon>Bacteria</taxon>
        <taxon>Pseudomonadati</taxon>
        <taxon>Bacteroidota</taxon>
        <taxon>Flavobacteriia</taxon>
        <taxon>Flavobacteriales</taxon>
        <taxon>Flavobacteriaceae</taxon>
        <taxon>Tenacibaculum</taxon>
    </lineage>
</organism>
<accession>A0A3Q8RSK7</accession>
<dbReference type="KEGG" id="tsig:D6T69_09360"/>
<evidence type="ECO:0000256" key="1">
    <source>
        <dbReference type="SAM" id="Phobius"/>
    </source>
</evidence>
<keyword evidence="3" id="KW-1185">Reference proteome</keyword>
<dbReference type="EMBL" id="CP032548">
    <property type="protein sequence ID" value="AZJ35718.1"/>
    <property type="molecule type" value="Genomic_DNA"/>
</dbReference>
<evidence type="ECO:0000313" key="3">
    <source>
        <dbReference type="Proteomes" id="UP000274593"/>
    </source>
</evidence>
<dbReference type="Proteomes" id="UP000274593">
    <property type="component" value="Chromosome"/>
</dbReference>
<evidence type="ECO:0000313" key="2">
    <source>
        <dbReference type="EMBL" id="AZJ35718.1"/>
    </source>
</evidence>
<reference evidence="2 3" key="1">
    <citation type="submission" date="2018-09" db="EMBL/GenBank/DDBJ databases">
        <title>Insights into the microbiota of Asian seabass (Lates calcarifer) with tenacibaculosis symptoms and description of sp. nov. Tenacibaculum singaporense.</title>
        <authorList>
            <person name="Miyake S."/>
            <person name="Soh M."/>
            <person name="Azman M.N."/>
            <person name="Ngoh S.Y."/>
            <person name="Orban L."/>
        </authorList>
    </citation>
    <scope>NUCLEOTIDE SEQUENCE [LARGE SCALE GENOMIC DNA]</scope>
    <source>
        <strain evidence="2 3">DSM 106434</strain>
    </source>
</reference>
<sequence length="176" mass="20925">MTTEEIIITILSSSLVTSFFTAYFQRLLQKSDYKLKYFEKVTERRLHAYEQVINITSLLKVSTKEKEKPWSFILGSIDIYHEFMVKLATTVLSNIWYSDDLRNKLTELNIFLKNLETEYEFSNDLEIQEIGKQYRNDIRKLSNEISTILHRDFKNLNDIDKFNRKTGKSSKVFLVK</sequence>
<gene>
    <name evidence="2" type="ORF">D6T69_09360</name>
</gene>
<keyword evidence="1" id="KW-0472">Membrane</keyword>
<feature type="transmembrane region" description="Helical" evidence="1">
    <location>
        <begin position="6"/>
        <end position="24"/>
    </location>
</feature>
<proteinExistence type="predicted"/>
<protein>
    <submittedName>
        <fullName evidence="2">Uncharacterized protein</fullName>
    </submittedName>
</protein>
<keyword evidence="1" id="KW-0812">Transmembrane</keyword>
<keyword evidence="1" id="KW-1133">Transmembrane helix</keyword>
<name>A0A3Q8RSK7_9FLAO</name>